<protein>
    <submittedName>
        <fullName evidence="2">Conserved uncharacterized protein</fullName>
    </submittedName>
</protein>
<gene>
    <name evidence="2" type="ordered locus">EbC_13670</name>
</gene>
<evidence type="ECO:0000313" key="2">
    <source>
        <dbReference type="EMBL" id="CAX58898.1"/>
    </source>
</evidence>
<dbReference type="EMBL" id="FP236843">
    <property type="protein sequence ID" value="CAX58898.1"/>
    <property type="molecule type" value="Genomic_DNA"/>
</dbReference>
<dbReference type="eggNOG" id="COG3137">
    <property type="taxonomic scope" value="Bacteria"/>
</dbReference>
<dbReference type="AlphaFoldDB" id="D8MPZ1"/>
<keyword evidence="1" id="KW-0732">Signal</keyword>
<dbReference type="RefSeq" id="WP_013201392.1">
    <property type="nucleotide sequence ID" value="NC_014306.1"/>
</dbReference>
<organism evidence="3">
    <name type="scientific">Erwinia billingiae (strain Eb661)</name>
    <dbReference type="NCBI Taxonomy" id="634500"/>
    <lineage>
        <taxon>Bacteria</taxon>
        <taxon>Pseudomonadati</taxon>
        <taxon>Pseudomonadota</taxon>
        <taxon>Gammaproteobacteria</taxon>
        <taxon>Enterobacterales</taxon>
        <taxon>Erwiniaceae</taxon>
        <taxon>Erwinia</taxon>
    </lineage>
</organism>
<dbReference type="STRING" id="634500.EbC_13670"/>
<feature type="chain" id="PRO_5003118121" evidence="1">
    <location>
        <begin position="23"/>
        <end position="335"/>
    </location>
</feature>
<feature type="signal peptide" evidence="1">
    <location>
        <begin position="1"/>
        <end position="22"/>
    </location>
</feature>
<dbReference type="GeneID" id="90511388"/>
<dbReference type="HOGENOM" id="CLU_057321_1_0_6"/>
<name>D8MPZ1_ERWBE</name>
<accession>D8MPZ1</accession>
<evidence type="ECO:0000313" key="3">
    <source>
        <dbReference type="Proteomes" id="UP000008793"/>
    </source>
</evidence>
<keyword evidence="3" id="KW-1185">Reference proteome</keyword>
<dbReference type="KEGG" id="ebi:EbC_13670"/>
<dbReference type="Proteomes" id="UP000008793">
    <property type="component" value="Chromosome"/>
</dbReference>
<dbReference type="Pfam" id="PF04338">
    <property type="entry name" value="DUF481"/>
    <property type="match status" value="1"/>
</dbReference>
<proteinExistence type="predicted"/>
<reference evidence="2 3" key="1">
    <citation type="journal article" date="2010" name="BMC Genomics">
        <title>Genome comparison of the epiphytic bacteria Erwinia billingiae and E. tasmaniensis with the pear pathogen E. pyrifoliae.</title>
        <authorList>
            <person name="Kube M."/>
            <person name="Migdoll A.M."/>
            <person name="Gehring I."/>
            <person name="Heitmann K."/>
            <person name="Mayer Y."/>
            <person name="Kuhl H."/>
            <person name="Knaust F."/>
            <person name="Geider K."/>
            <person name="Reinhardt R."/>
        </authorList>
    </citation>
    <scope>NUCLEOTIDE SEQUENCE [LARGE SCALE GENOMIC DNA]</scope>
    <source>
        <strain evidence="2 3">Eb661</strain>
    </source>
</reference>
<evidence type="ECO:0000256" key="1">
    <source>
        <dbReference type="SAM" id="SignalP"/>
    </source>
</evidence>
<sequence length="335" mass="37679">MFVPKPIHLLAGCLLLPGLAQADTVWMKNGDRLSGKVRSLSDGKLLIDTPYGGTVSLNWSAVSTLSSDKLDVSTGKNTPQIQARLEAADAGYIVVRRGNDQQRVAVDKFEQFMKPKEPSDKLDWQGKVDAGVSLKKASTHTQDYNLAFSNKINVGKWRNDLGGTYDREKEDDSLNTDNYSLRYSLDYMFRDQYFWQGRATYKRDWVEDLSRQALIGTGPGYQFWDDELGSFSLSLLGGAFGYAYSDGSSDRHYGASVHWDYQRFLRGKELTLFTDGELGHSLDDDGVVSLDAEVGLRYQLNNWSSLNITYRHNLVSGTRDTLNERDFTTGLGVKW</sequence>
<dbReference type="InterPro" id="IPR007433">
    <property type="entry name" value="DUF481"/>
</dbReference>